<dbReference type="Proteomes" id="UP001222325">
    <property type="component" value="Unassembled WGS sequence"/>
</dbReference>
<name>A0AAD6XP90_9AGAR</name>
<reference evidence="1" key="1">
    <citation type="submission" date="2023-03" db="EMBL/GenBank/DDBJ databases">
        <title>Massive genome expansion in bonnet fungi (Mycena s.s.) driven by repeated elements and novel gene families across ecological guilds.</title>
        <authorList>
            <consortium name="Lawrence Berkeley National Laboratory"/>
            <person name="Harder C.B."/>
            <person name="Miyauchi S."/>
            <person name="Viragh M."/>
            <person name="Kuo A."/>
            <person name="Thoen E."/>
            <person name="Andreopoulos B."/>
            <person name="Lu D."/>
            <person name="Skrede I."/>
            <person name="Drula E."/>
            <person name="Henrissat B."/>
            <person name="Morin E."/>
            <person name="Kohler A."/>
            <person name="Barry K."/>
            <person name="LaButti K."/>
            <person name="Morin E."/>
            <person name="Salamov A."/>
            <person name="Lipzen A."/>
            <person name="Mereny Z."/>
            <person name="Hegedus B."/>
            <person name="Baldrian P."/>
            <person name="Stursova M."/>
            <person name="Weitz H."/>
            <person name="Taylor A."/>
            <person name="Grigoriev I.V."/>
            <person name="Nagy L.G."/>
            <person name="Martin F."/>
            <person name="Kauserud H."/>
        </authorList>
    </citation>
    <scope>NUCLEOTIDE SEQUENCE</scope>
    <source>
        <strain evidence="1">CBHHK173m</strain>
    </source>
</reference>
<protein>
    <submittedName>
        <fullName evidence="1">Uncharacterized protein</fullName>
    </submittedName>
</protein>
<keyword evidence="2" id="KW-1185">Reference proteome</keyword>
<gene>
    <name evidence="1" type="ORF">B0H15DRAFT_415809</name>
</gene>
<comment type="caution">
    <text evidence="1">The sequence shown here is derived from an EMBL/GenBank/DDBJ whole genome shotgun (WGS) entry which is preliminary data.</text>
</comment>
<evidence type="ECO:0000313" key="1">
    <source>
        <dbReference type="EMBL" id="KAJ7083599.1"/>
    </source>
</evidence>
<sequence length="201" mass="21917">MQCGGQLEGHVLEDSNRIRWKVALVFPSVLLGGLYPGARGNTCGIWSSGVLSVQRGPGAMVQATCSEVACLYTGIIPENLFAYLPTYLPTYNFKRRGERSEVATHCLILNSARGSTRLACHTTVALERKMTSSKISDKSDSFFDTSRTLNAENRAPETCPFFCTSEPSTSVLPLSTSSIRQCAESCCADDGRYTEKGSHRE</sequence>
<dbReference type="EMBL" id="JARJCN010000040">
    <property type="protein sequence ID" value="KAJ7083599.1"/>
    <property type="molecule type" value="Genomic_DNA"/>
</dbReference>
<organism evidence="1 2">
    <name type="scientific">Mycena belliarum</name>
    <dbReference type="NCBI Taxonomy" id="1033014"/>
    <lineage>
        <taxon>Eukaryota</taxon>
        <taxon>Fungi</taxon>
        <taxon>Dikarya</taxon>
        <taxon>Basidiomycota</taxon>
        <taxon>Agaricomycotina</taxon>
        <taxon>Agaricomycetes</taxon>
        <taxon>Agaricomycetidae</taxon>
        <taxon>Agaricales</taxon>
        <taxon>Marasmiineae</taxon>
        <taxon>Mycenaceae</taxon>
        <taxon>Mycena</taxon>
    </lineage>
</organism>
<evidence type="ECO:0000313" key="2">
    <source>
        <dbReference type="Proteomes" id="UP001222325"/>
    </source>
</evidence>
<proteinExistence type="predicted"/>
<accession>A0AAD6XP90</accession>
<dbReference type="AlphaFoldDB" id="A0AAD6XP90"/>